<gene>
    <name evidence="2" type="ORF">BJX66DRAFT_175919</name>
</gene>
<proteinExistence type="predicted"/>
<protein>
    <submittedName>
        <fullName evidence="2">Uncharacterized protein</fullName>
    </submittedName>
</protein>
<accession>A0ABR4G7V1</accession>
<evidence type="ECO:0000256" key="1">
    <source>
        <dbReference type="SAM" id="Phobius"/>
    </source>
</evidence>
<keyword evidence="1" id="KW-0812">Transmembrane</keyword>
<keyword evidence="1" id="KW-1133">Transmembrane helix</keyword>
<keyword evidence="3" id="KW-1185">Reference proteome</keyword>
<feature type="transmembrane region" description="Helical" evidence="1">
    <location>
        <begin position="97"/>
        <end position="117"/>
    </location>
</feature>
<dbReference type="EMBL" id="JBFTWV010000038">
    <property type="protein sequence ID" value="KAL2795094.1"/>
    <property type="molecule type" value="Genomic_DNA"/>
</dbReference>
<organism evidence="2 3">
    <name type="scientific">Aspergillus keveii</name>
    <dbReference type="NCBI Taxonomy" id="714993"/>
    <lineage>
        <taxon>Eukaryota</taxon>
        <taxon>Fungi</taxon>
        <taxon>Dikarya</taxon>
        <taxon>Ascomycota</taxon>
        <taxon>Pezizomycotina</taxon>
        <taxon>Eurotiomycetes</taxon>
        <taxon>Eurotiomycetidae</taxon>
        <taxon>Eurotiales</taxon>
        <taxon>Aspergillaceae</taxon>
        <taxon>Aspergillus</taxon>
        <taxon>Aspergillus subgen. Nidulantes</taxon>
    </lineage>
</organism>
<keyword evidence="1" id="KW-0472">Membrane</keyword>
<reference evidence="2 3" key="1">
    <citation type="submission" date="2024-07" db="EMBL/GenBank/DDBJ databases">
        <title>Section-level genome sequencing and comparative genomics of Aspergillus sections Usti and Cavernicolus.</title>
        <authorList>
            <consortium name="Lawrence Berkeley National Laboratory"/>
            <person name="Nybo J.L."/>
            <person name="Vesth T.C."/>
            <person name="Theobald S."/>
            <person name="Frisvad J.C."/>
            <person name="Larsen T.O."/>
            <person name="Kjaerboelling I."/>
            <person name="Rothschild-Mancinelli K."/>
            <person name="Lyhne E.K."/>
            <person name="Kogle M.E."/>
            <person name="Barry K."/>
            <person name="Clum A."/>
            <person name="Na H."/>
            <person name="Ledsgaard L."/>
            <person name="Lin J."/>
            <person name="Lipzen A."/>
            <person name="Kuo A."/>
            <person name="Riley R."/>
            <person name="Mondo S."/>
            <person name="Labutti K."/>
            <person name="Haridas S."/>
            <person name="Pangalinan J."/>
            <person name="Salamov A.A."/>
            <person name="Simmons B.A."/>
            <person name="Magnuson J.K."/>
            <person name="Chen J."/>
            <person name="Drula E."/>
            <person name="Henrissat B."/>
            <person name="Wiebenga A."/>
            <person name="Lubbers R.J."/>
            <person name="Gomes A.C."/>
            <person name="Makela M.R."/>
            <person name="Stajich J."/>
            <person name="Grigoriev I.V."/>
            <person name="Mortensen U.H."/>
            <person name="De Vries R.P."/>
            <person name="Baker S.E."/>
            <person name="Andersen M.R."/>
        </authorList>
    </citation>
    <scope>NUCLEOTIDE SEQUENCE [LARGE SCALE GENOMIC DNA]</scope>
    <source>
        <strain evidence="2 3">CBS 209.92</strain>
    </source>
</reference>
<dbReference type="Proteomes" id="UP001610563">
    <property type="component" value="Unassembled WGS sequence"/>
</dbReference>
<name>A0ABR4G7V1_9EURO</name>
<evidence type="ECO:0000313" key="2">
    <source>
        <dbReference type="EMBL" id="KAL2795094.1"/>
    </source>
</evidence>
<comment type="caution">
    <text evidence="2">The sequence shown here is derived from an EMBL/GenBank/DDBJ whole genome shotgun (WGS) entry which is preliminary data.</text>
</comment>
<evidence type="ECO:0000313" key="3">
    <source>
        <dbReference type="Proteomes" id="UP001610563"/>
    </source>
</evidence>
<sequence length="185" mass="20865">MSTSLSLAVRIGFHGEVRFLHHRRLLGQASELCASSYGMAYGLSTLASRQGNWYFSSLLPSLRLHPSGPPGAANHRRHILRVNKRKTAIAFAWTKYLLSYAIEFIYVVSIGSVALRWHERALKTVFRGRRDFSINGQPATPASQAQIAITCSEIIQLLSFVISFIRHQCIWWRARKIGTTIKPLS</sequence>